<dbReference type="GO" id="GO:0043565">
    <property type="term" value="F:sequence-specific DNA binding"/>
    <property type="evidence" value="ECO:0007669"/>
    <property type="project" value="InterPro"/>
</dbReference>
<organism evidence="4 5">
    <name type="scientific">Staphylococcus cohnii</name>
    <dbReference type="NCBI Taxonomy" id="29382"/>
    <lineage>
        <taxon>Bacteria</taxon>
        <taxon>Bacillati</taxon>
        <taxon>Bacillota</taxon>
        <taxon>Bacilli</taxon>
        <taxon>Bacillales</taxon>
        <taxon>Staphylococcaceae</taxon>
        <taxon>Staphylococcus</taxon>
        <taxon>Staphylococcus cohnii species complex</taxon>
    </lineage>
</organism>
<keyword evidence="2" id="KW-0804">Transcription</keyword>
<evidence type="ECO:0000259" key="3">
    <source>
        <dbReference type="PROSITE" id="PS01124"/>
    </source>
</evidence>
<protein>
    <submittedName>
        <fullName evidence="4">AraC family transcriptional regulator</fullName>
    </submittedName>
</protein>
<dbReference type="AlphaFoldDB" id="A0A2T4LPY1"/>
<reference evidence="4 5" key="1">
    <citation type="journal article" date="2016" name="Front. Microbiol.">
        <title>Comprehensive Phylogenetic Analysis of Bovine Non-aureus Staphylococci Species Based on Whole-Genome Sequencing.</title>
        <authorList>
            <person name="Naushad S."/>
            <person name="Barkema H.W."/>
            <person name="Luby C."/>
            <person name="Condas L.A."/>
            <person name="Nobrega D.B."/>
            <person name="Carson D.A."/>
            <person name="De Buck J."/>
        </authorList>
    </citation>
    <scope>NUCLEOTIDE SEQUENCE [LARGE SCALE GENOMIC DNA]</scope>
    <source>
        <strain evidence="4 5">SNUC 3829</strain>
    </source>
</reference>
<evidence type="ECO:0000313" key="4">
    <source>
        <dbReference type="EMBL" id="PTF63761.1"/>
    </source>
</evidence>
<dbReference type="Gene3D" id="1.10.10.60">
    <property type="entry name" value="Homeodomain-like"/>
    <property type="match status" value="1"/>
</dbReference>
<dbReference type="InterPro" id="IPR009057">
    <property type="entry name" value="Homeodomain-like_sf"/>
</dbReference>
<gene>
    <name evidence="4" type="ORF">BUY34_11395</name>
</gene>
<accession>A0A2T4LPY1</accession>
<feature type="domain" description="HTH araC/xylS-type" evidence="3">
    <location>
        <begin position="1"/>
        <end position="57"/>
    </location>
</feature>
<dbReference type="EMBL" id="PYZR01000172">
    <property type="protein sequence ID" value="PTF63761.1"/>
    <property type="molecule type" value="Genomic_DNA"/>
</dbReference>
<dbReference type="STRING" id="29382.BZ166_07015"/>
<dbReference type="SUPFAM" id="SSF46689">
    <property type="entry name" value="Homeodomain-like"/>
    <property type="match status" value="1"/>
</dbReference>
<proteinExistence type="predicted"/>
<evidence type="ECO:0000256" key="2">
    <source>
        <dbReference type="ARBA" id="ARBA00023163"/>
    </source>
</evidence>
<dbReference type="RefSeq" id="WP_107523696.1">
    <property type="nucleotide sequence ID" value="NZ_PYZR01000172.1"/>
</dbReference>
<dbReference type="GO" id="GO:0003700">
    <property type="term" value="F:DNA-binding transcription factor activity"/>
    <property type="evidence" value="ECO:0007669"/>
    <property type="project" value="InterPro"/>
</dbReference>
<keyword evidence="1" id="KW-0805">Transcription regulation</keyword>
<comment type="caution">
    <text evidence="4">The sequence shown here is derived from an EMBL/GenBank/DDBJ whole genome shotgun (WGS) entry which is preliminary data.</text>
</comment>
<sequence length="507" mass="59511">FKHYITSLKIALSLDELINSNNTIYLISENMGFNHYANYTHQFKSYLCLTPLAYRKKLNIMQNKPITLLTTDISGYSHYFKTHLNNHTQTIDNEIINLDHLEYNDLAKQPTIFIHIDNLMDIIQTNLNQKLNFSDLTNCYLLINNVSNLASTSLNLNGIVNFIDAIFSNCMGVVIRIKSKQEYEQIEQAISQFIIFKPKYYTHDNMYNFMILFDSEYLKLNDINRLYIKARSLNINIKLAINVEGVLTQTQSLKHTFTLLHRFNFDFNFIDVERNELRAMLLKHSHQFNNVSSYSDYYNKFITLSKLQPNKCVYSKLTKNHFTQYNQKAPLGITEIMQHTIQLIKNGSAVGYELMDKSISDVALMNQHGIYEPIVYIFQFLKPFYGKTILIQPNYLIAKEKQCTHLLLFNSNTHTMSNKRKFTLKQQTITSKLILFIRTLNREHGFIDYALPPIFNNIFIEQTLLKNIERSNMPKSELRHTTYPHTPIEFDIDRDEVKYIRLSPACK</sequence>
<dbReference type="InterPro" id="IPR018060">
    <property type="entry name" value="HTH_AraC"/>
</dbReference>
<feature type="non-terminal residue" evidence="4">
    <location>
        <position position="1"/>
    </location>
</feature>
<dbReference type="PROSITE" id="PS01124">
    <property type="entry name" value="HTH_ARAC_FAMILY_2"/>
    <property type="match status" value="1"/>
</dbReference>
<evidence type="ECO:0000313" key="5">
    <source>
        <dbReference type="Proteomes" id="UP000241208"/>
    </source>
</evidence>
<dbReference type="Proteomes" id="UP000241208">
    <property type="component" value="Unassembled WGS sequence"/>
</dbReference>
<evidence type="ECO:0000256" key="1">
    <source>
        <dbReference type="ARBA" id="ARBA00023015"/>
    </source>
</evidence>
<name>A0A2T4LPY1_9STAP</name>